<evidence type="ECO:0000256" key="1">
    <source>
        <dbReference type="ARBA" id="ARBA00004141"/>
    </source>
</evidence>
<dbReference type="InterPro" id="IPR000276">
    <property type="entry name" value="GPCR_Rhodpsn"/>
</dbReference>
<proteinExistence type="inferred from homology"/>
<feature type="non-terminal residue" evidence="12">
    <location>
        <position position="117"/>
    </location>
</feature>
<keyword evidence="15" id="KW-1185">Reference proteome</keyword>
<accession>A0A3S3P3Y3</accession>
<evidence type="ECO:0000256" key="7">
    <source>
        <dbReference type="ARBA" id="ARBA00023170"/>
    </source>
</evidence>
<gene>
    <name evidence="12" type="ORF">B4U79_00876</name>
    <name evidence="13" type="ORF">B4U79_02812</name>
    <name evidence="14" type="ORF">B4U79_08694</name>
    <name evidence="11" type="ORF">B4U79_12525</name>
</gene>
<dbReference type="Proteomes" id="UP000285301">
    <property type="component" value="Unassembled WGS sequence"/>
</dbReference>
<dbReference type="EMBL" id="NCKU01010092">
    <property type="protein sequence ID" value="RWS00972.1"/>
    <property type="molecule type" value="Genomic_DNA"/>
</dbReference>
<evidence type="ECO:0000313" key="14">
    <source>
        <dbReference type="EMBL" id="RWS00979.1"/>
    </source>
</evidence>
<dbReference type="GO" id="GO:0008188">
    <property type="term" value="F:neuropeptide receptor activity"/>
    <property type="evidence" value="ECO:0007669"/>
    <property type="project" value="TreeGrafter"/>
</dbReference>
<dbReference type="PROSITE" id="PS50262">
    <property type="entry name" value="G_PROTEIN_RECEP_F1_2"/>
    <property type="match status" value="1"/>
</dbReference>
<dbReference type="STRING" id="1965070.A0A3S3P3Y3"/>
<comment type="similarity">
    <text evidence="2">Belongs to the G-protein coupled receptor 1 family.</text>
</comment>
<dbReference type="EMBL" id="NCKU01010078">
    <property type="protein sequence ID" value="RWS00979.1"/>
    <property type="molecule type" value="Genomic_DNA"/>
</dbReference>
<dbReference type="SUPFAM" id="SSF81321">
    <property type="entry name" value="Family A G protein-coupled receptor-like"/>
    <property type="match status" value="1"/>
</dbReference>
<evidence type="ECO:0000313" key="11">
    <source>
        <dbReference type="EMBL" id="RWS00281.1"/>
    </source>
</evidence>
<evidence type="ECO:0000256" key="9">
    <source>
        <dbReference type="SAM" id="Phobius"/>
    </source>
</evidence>
<dbReference type="EMBL" id="NCKU01011879">
    <property type="protein sequence ID" value="RWS00281.1"/>
    <property type="molecule type" value="Genomic_DNA"/>
</dbReference>
<sequence>MENNTNTDNAAVNNSNGGEEKKIQILIVSDKRMKTKTVQDECNNRPTRMHGLKLRSSVDQRIVQKRQSRVIRMLFVVVIEFFVCWTPLHLINTIALFDPNTIYRSLGYTWISAFQLL</sequence>
<reference evidence="12" key="2">
    <citation type="submission" date="2018-11" db="EMBL/GenBank/DDBJ databases">
        <title>Trombidioid mite genomics.</title>
        <authorList>
            <person name="Dong X."/>
        </authorList>
    </citation>
    <scope>NUCLEOTIDE SEQUENCE</scope>
    <source>
        <strain evidence="12">UoL-WK</strain>
    </source>
</reference>
<evidence type="ECO:0000313" key="12">
    <source>
        <dbReference type="EMBL" id="RWS00393.1"/>
    </source>
</evidence>
<evidence type="ECO:0000313" key="15">
    <source>
        <dbReference type="Proteomes" id="UP000285301"/>
    </source>
</evidence>
<keyword evidence="8" id="KW-0807">Transducer</keyword>
<evidence type="ECO:0000313" key="13">
    <source>
        <dbReference type="EMBL" id="RWS00972.1"/>
    </source>
</evidence>
<evidence type="ECO:0000256" key="6">
    <source>
        <dbReference type="ARBA" id="ARBA00023136"/>
    </source>
</evidence>
<dbReference type="Gene3D" id="1.20.1070.10">
    <property type="entry name" value="Rhodopsin 7-helix transmembrane proteins"/>
    <property type="match status" value="1"/>
</dbReference>
<evidence type="ECO:0000256" key="8">
    <source>
        <dbReference type="ARBA" id="ARBA00023224"/>
    </source>
</evidence>
<evidence type="ECO:0000256" key="5">
    <source>
        <dbReference type="ARBA" id="ARBA00023040"/>
    </source>
</evidence>
<dbReference type="PANTHER" id="PTHR24238:SF75">
    <property type="entry name" value="CHOLECYSTOKININ-LIKE RECEPTOR AT 17D1-RELATED"/>
    <property type="match status" value="1"/>
</dbReference>
<reference evidence="12 15" key="1">
    <citation type="journal article" date="2018" name="Gigascience">
        <title>Genomes of trombidid mites reveal novel predicted allergens and laterally-transferred genes associated with secondary metabolism.</title>
        <authorList>
            <person name="Dong X."/>
            <person name="Chaisiri K."/>
            <person name="Xia D."/>
            <person name="Armstrong S.D."/>
            <person name="Fang Y."/>
            <person name="Donnelly M.J."/>
            <person name="Kadowaki T."/>
            <person name="McGarry J.W."/>
            <person name="Darby A.C."/>
            <person name="Makepeace B.L."/>
        </authorList>
    </citation>
    <scope>NUCLEOTIDE SEQUENCE [LARGE SCALE GENOMIC DNA]</scope>
    <source>
        <strain evidence="12">UoL-WK</strain>
    </source>
</reference>
<dbReference type="Pfam" id="PF00001">
    <property type="entry name" value="7tm_1"/>
    <property type="match status" value="1"/>
</dbReference>
<comment type="subcellular location">
    <subcellularLocation>
        <location evidence="1">Membrane</location>
        <topology evidence="1">Multi-pass membrane protein</topology>
    </subcellularLocation>
</comment>
<feature type="domain" description="G-protein coupled receptors family 1 profile" evidence="10">
    <location>
        <begin position="1"/>
        <end position="117"/>
    </location>
</feature>
<dbReference type="EMBL" id="NCKU01011587">
    <property type="protein sequence ID" value="RWS00393.1"/>
    <property type="molecule type" value="Genomic_DNA"/>
</dbReference>
<evidence type="ECO:0000256" key="2">
    <source>
        <dbReference type="ARBA" id="ARBA00010663"/>
    </source>
</evidence>
<dbReference type="PANTHER" id="PTHR24238">
    <property type="entry name" value="G-PROTEIN COUPLED RECEPTOR"/>
    <property type="match status" value="1"/>
</dbReference>
<evidence type="ECO:0000259" key="10">
    <source>
        <dbReference type="PROSITE" id="PS50262"/>
    </source>
</evidence>
<dbReference type="OrthoDB" id="10037617at2759"/>
<dbReference type="AlphaFoldDB" id="A0A3S3P3Y3"/>
<evidence type="ECO:0000256" key="4">
    <source>
        <dbReference type="ARBA" id="ARBA00022989"/>
    </source>
</evidence>
<keyword evidence="7 12" id="KW-0675">Receptor</keyword>
<protein>
    <submittedName>
        <fullName evidence="12">Cholecystokinin receptor-like protein</fullName>
    </submittedName>
</protein>
<feature type="transmembrane region" description="Helical" evidence="9">
    <location>
        <begin position="70"/>
        <end position="91"/>
    </location>
</feature>
<evidence type="ECO:0000256" key="3">
    <source>
        <dbReference type="ARBA" id="ARBA00022692"/>
    </source>
</evidence>
<dbReference type="InterPro" id="IPR017452">
    <property type="entry name" value="GPCR_Rhodpsn_7TM"/>
</dbReference>
<dbReference type="GO" id="GO:0005886">
    <property type="term" value="C:plasma membrane"/>
    <property type="evidence" value="ECO:0007669"/>
    <property type="project" value="TreeGrafter"/>
</dbReference>
<organism evidence="12 15">
    <name type="scientific">Dinothrombium tinctorium</name>
    <dbReference type="NCBI Taxonomy" id="1965070"/>
    <lineage>
        <taxon>Eukaryota</taxon>
        <taxon>Metazoa</taxon>
        <taxon>Ecdysozoa</taxon>
        <taxon>Arthropoda</taxon>
        <taxon>Chelicerata</taxon>
        <taxon>Arachnida</taxon>
        <taxon>Acari</taxon>
        <taxon>Acariformes</taxon>
        <taxon>Trombidiformes</taxon>
        <taxon>Prostigmata</taxon>
        <taxon>Anystina</taxon>
        <taxon>Parasitengona</taxon>
        <taxon>Trombidioidea</taxon>
        <taxon>Trombidiidae</taxon>
        <taxon>Dinothrombium</taxon>
    </lineage>
</organism>
<keyword evidence="6 9" id="KW-0472">Membrane</keyword>
<keyword evidence="5" id="KW-0297">G-protein coupled receptor</keyword>
<name>A0A3S3P3Y3_9ACAR</name>
<keyword evidence="4 9" id="KW-1133">Transmembrane helix</keyword>
<comment type="caution">
    <text evidence="12">The sequence shown here is derived from an EMBL/GenBank/DDBJ whole genome shotgun (WGS) entry which is preliminary data.</text>
</comment>
<keyword evidence="3 9" id="KW-0812">Transmembrane</keyword>